<dbReference type="AlphaFoldDB" id="A0A5C6YQZ7"/>
<gene>
    <name evidence="1" type="ORF">ESV24_05400</name>
</gene>
<protein>
    <submittedName>
        <fullName evidence="1">Uncharacterized protein</fullName>
    </submittedName>
</protein>
<dbReference type="RefSeq" id="WP_111814652.1">
    <property type="nucleotide sequence ID" value="NZ_CBCRZQ010000002.1"/>
</dbReference>
<accession>A0A5C6YQZ7</accession>
<comment type="caution">
    <text evidence="1">The sequence shown here is derived from an EMBL/GenBank/DDBJ whole genome shotgun (WGS) entry which is preliminary data.</text>
</comment>
<keyword evidence="2" id="KW-1185">Reference proteome</keyword>
<sequence>MEEREEMIQEQMRSLVTISCDFDIKPNKAFQNFHKSLLKFYFNAIDVNIDYSEKLISIWNPKPLTTNPLRLYDLNEALADKVIYTNLEETLNGCLEIGQLQNSFYIRLLSEYEDSLKGGESFLGA</sequence>
<dbReference type="Proteomes" id="UP000321945">
    <property type="component" value="Unassembled WGS sequence"/>
</dbReference>
<reference evidence="1 2" key="1">
    <citation type="submission" date="2019-08" db="EMBL/GenBank/DDBJ databases">
        <title>Genome of Aequorivita lipolytica Y10-2 (type strain).</title>
        <authorList>
            <person name="Bowman J.P."/>
        </authorList>
    </citation>
    <scope>NUCLEOTIDE SEQUENCE [LARGE SCALE GENOMIC DNA]</scope>
    <source>
        <strain evidence="1 2">Y10-2</strain>
    </source>
</reference>
<organism evidence="1 2">
    <name type="scientific">Aequorivita lipolytica</name>
    <dbReference type="NCBI Taxonomy" id="153267"/>
    <lineage>
        <taxon>Bacteria</taxon>
        <taxon>Pseudomonadati</taxon>
        <taxon>Bacteroidota</taxon>
        <taxon>Flavobacteriia</taxon>
        <taxon>Flavobacteriales</taxon>
        <taxon>Flavobacteriaceae</taxon>
        <taxon>Aequorivita</taxon>
    </lineage>
</organism>
<evidence type="ECO:0000313" key="1">
    <source>
        <dbReference type="EMBL" id="TXD69873.1"/>
    </source>
</evidence>
<proteinExistence type="predicted"/>
<dbReference type="OrthoDB" id="1449068at2"/>
<dbReference type="EMBL" id="VORU01000003">
    <property type="protein sequence ID" value="TXD69873.1"/>
    <property type="molecule type" value="Genomic_DNA"/>
</dbReference>
<name>A0A5C6YQZ7_9FLAO</name>
<evidence type="ECO:0000313" key="2">
    <source>
        <dbReference type="Proteomes" id="UP000321945"/>
    </source>
</evidence>